<dbReference type="EMBL" id="QZWH01000009">
    <property type="protein sequence ID" value="RJT26215.1"/>
    <property type="molecule type" value="Genomic_DNA"/>
</dbReference>
<evidence type="ECO:0000313" key="1">
    <source>
        <dbReference type="EMBL" id="RJT26215.1"/>
    </source>
</evidence>
<name>A0A3A5JTR2_9ENTR</name>
<proteinExistence type="predicted"/>
<reference evidence="1 2" key="1">
    <citation type="submission" date="2018-09" db="EMBL/GenBank/DDBJ databases">
        <title>Draft genome sequence of Buttiauxella izardii CCUG 35510T.</title>
        <authorList>
            <person name="Salva-Serra F."/>
            <person name="Marathe N."/>
            <person name="Moore E."/>
            <person name="Stadler-Svensson L."/>
            <person name="Engstrom-Jakobsson H."/>
        </authorList>
    </citation>
    <scope>NUCLEOTIDE SEQUENCE [LARGE SCALE GENOMIC DNA]</scope>
    <source>
        <strain evidence="1 2">CCUG 35510</strain>
    </source>
</reference>
<gene>
    <name evidence="1" type="ORF">D6029_06115</name>
</gene>
<dbReference type="Proteomes" id="UP000276295">
    <property type="component" value="Unassembled WGS sequence"/>
</dbReference>
<accession>A0A3A5JTR2</accession>
<dbReference type="RefSeq" id="WP_120063905.1">
    <property type="nucleotide sequence ID" value="NZ_QZWH01000009.1"/>
</dbReference>
<dbReference type="OrthoDB" id="7006010at2"/>
<evidence type="ECO:0000313" key="2">
    <source>
        <dbReference type="Proteomes" id="UP000276295"/>
    </source>
</evidence>
<organism evidence="1 2">
    <name type="scientific">Buttiauxella izardii</name>
    <dbReference type="NCBI Taxonomy" id="82991"/>
    <lineage>
        <taxon>Bacteria</taxon>
        <taxon>Pseudomonadati</taxon>
        <taxon>Pseudomonadota</taxon>
        <taxon>Gammaproteobacteria</taxon>
        <taxon>Enterobacterales</taxon>
        <taxon>Enterobacteriaceae</taxon>
        <taxon>Buttiauxella</taxon>
    </lineage>
</organism>
<protein>
    <submittedName>
        <fullName evidence="1">Anti-sigma factor</fullName>
    </submittedName>
</protein>
<comment type="caution">
    <text evidence="1">The sequence shown here is derived from an EMBL/GenBank/DDBJ whole genome shotgun (WGS) entry which is preliminary data.</text>
</comment>
<dbReference type="AlphaFoldDB" id="A0A3A5JTR2"/>
<sequence length="249" mass="27784">MRFSGNTDELLVAYLDNQLSENERATLEERLVQDDYLAKRLAFFERTSLPFKTSFEPLLEEAPLEHLQTYLRPSPSPALSRRNLIAAAVSFLALGIIGDRAFLHFSQPEENWRELVAQYMALYTPETLAETPTSQALESQLQATGKQLGVPLSVANLTLPNITLKNARVLAYDEQRIAQITWLDTASGPLALCITRNTGKAMAAQSEQRLGMNIVYWASQSHKFMVIGHGTAMQLSDIATQLQRDISVS</sequence>
<keyword evidence="2" id="KW-1185">Reference proteome</keyword>